<dbReference type="InterPro" id="IPR036875">
    <property type="entry name" value="Znf_CCHC_sf"/>
</dbReference>
<feature type="region of interest" description="Disordered" evidence="1">
    <location>
        <begin position="198"/>
        <end position="226"/>
    </location>
</feature>
<accession>A0ABD1KP13</accession>
<dbReference type="PANTHER" id="PTHR15503:SF22">
    <property type="entry name" value="TRANSPOSON TY3-I GAG POLYPROTEIN"/>
    <property type="match status" value="1"/>
</dbReference>
<feature type="domain" description="Retrotransposon gag" evidence="2">
    <location>
        <begin position="75"/>
        <end position="166"/>
    </location>
</feature>
<keyword evidence="4" id="KW-1185">Reference proteome</keyword>
<dbReference type="AlphaFoldDB" id="A0ABD1KP13"/>
<organism evidence="3 4">
    <name type="scientific">Coilia grayii</name>
    <name type="common">Gray's grenadier anchovy</name>
    <dbReference type="NCBI Taxonomy" id="363190"/>
    <lineage>
        <taxon>Eukaryota</taxon>
        <taxon>Metazoa</taxon>
        <taxon>Chordata</taxon>
        <taxon>Craniata</taxon>
        <taxon>Vertebrata</taxon>
        <taxon>Euteleostomi</taxon>
        <taxon>Actinopterygii</taxon>
        <taxon>Neopterygii</taxon>
        <taxon>Teleostei</taxon>
        <taxon>Clupei</taxon>
        <taxon>Clupeiformes</taxon>
        <taxon>Clupeoidei</taxon>
        <taxon>Engraulidae</taxon>
        <taxon>Coilinae</taxon>
        <taxon>Coilia</taxon>
    </lineage>
</organism>
<dbReference type="CDD" id="cd00303">
    <property type="entry name" value="retropepsin_like"/>
    <property type="match status" value="1"/>
</dbReference>
<dbReference type="EMBL" id="JBHFQA010000003">
    <property type="protein sequence ID" value="KAL2100901.1"/>
    <property type="molecule type" value="Genomic_DNA"/>
</dbReference>
<comment type="caution">
    <text evidence="3">The sequence shown here is derived from an EMBL/GenBank/DDBJ whole genome shotgun (WGS) entry which is preliminary data.</text>
</comment>
<gene>
    <name evidence="3" type="ORF">ACEWY4_002662</name>
</gene>
<protein>
    <recommendedName>
        <fullName evidence="2">Retrotransposon gag domain-containing protein</fullName>
    </recommendedName>
</protein>
<dbReference type="Pfam" id="PF03732">
    <property type="entry name" value="Retrotrans_gag"/>
    <property type="match status" value="1"/>
</dbReference>
<evidence type="ECO:0000259" key="2">
    <source>
        <dbReference type="Pfam" id="PF03732"/>
    </source>
</evidence>
<dbReference type="InterPro" id="IPR032567">
    <property type="entry name" value="RTL1-rel"/>
</dbReference>
<dbReference type="Proteomes" id="UP001591681">
    <property type="component" value="Unassembled WGS sequence"/>
</dbReference>
<evidence type="ECO:0000256" key="1">
    <source>
        <dbReference type="SAM" id="MobiDB-lite"/>
    </source>
</evidence>
<feature type="compositionally biased region" description="Basic and acidic residues" evidence="1">
    <location>
        <begin position="213"/>
        <end position="225"/>
    </location>
</feature>
<evidence type="ECO:0000313" key="4">
    <source>
        <dbReference type="Proteomes" id="UP001591681"/>
    </source>
</evidence>
<name>A0ABD1KP13_9TELE</name>
<dbReference type="PANTHER" id="PTHR15503">
    <property type="entry name" value="LDOC1 RELATED"/>
    <property type="match status" value="1"/>
</dbReference>
<sequence>MEAEVPDPFRALVEELRQSLLSQPAPQVSVVASPPDPPPYTGDPEACAGFLLQCTLALEMDPRRFSSERGKVAYIISRLDGRALQWAESVWQQAGPATQSVEAFIKHFKEVFQAPAGDSSVQEQLHRLRQGKSSITEYALRFRTLAAASGWNEPALITTFRLGLQPALRLHLASYDDSLGLERFIQLAIRVSHRREGCLRQGPSEPTRAPRPVHHDFPPEAHSRETPMQIDTVRLSATERRRRMEQGLCLYCGATGHLLLTCPVRPPRVQALLDSGSAGNFIAGSTCQRLQLQRQDCPKPYIVHSITTFSHRSAFGLPPPPPHPHPLLLQQLCFTMCSATTITTIIITIPVNTIITNTITVSSTITDIIITSTNTITIIITTNTMSLHTFIVLARCTECLD</sequence>
<proteinExistence type="predicted"/>
<dbReference type="InterPro" id="IPR005162">
    <property type="entry name" value="Retrotrans_gag_dom"/>
</dbReference>
<reference evidence="3 4" key="1">
    <citation type="submission" date="2024-09" db="EMBL/GenBank/DDBJ databases">
        <title>A chromosome-level genome assembly of Gray's grenadier anchovy, Coilia grayii.</title>
        <authorList>
            <person name="Fu Z."/>
        </authorList>
    </citation>
    <scope>NUCLEOTIDE SEQUENCE [LARGE SCALE GENOMIC DNA]</scope>
    <source>
        <strain evidence="3">G4</strain>
        <tissue evidence="3">Muscle</tissue>
    </source>
</reference>
<dbReference type="SUPFAM" id="SSF57756">
    <property type="entry name" value="Retrovirus zinc finger-like domains"/>
    <property type="match status" value="1"/>
</dbReference>
<evidence type="ECO:0000313" key="3">
    <source>
        <dbReference type="EMBL" id="KAL2100901.1"/>
    </source>
</evidence>